<reference evidence="2" key="2">
    <citation type="journal article" date="2015" name="J. Proteomics">
        <title>Sexual differences in the sialomes of the zebra tick, Rhipicephalus pulchellus.</title>
        <authorList>
            <person name="Tan A.W."/>
            <person name="Francischetti I.M."/>
            <person name="Slovak M."/>
            <person name="Kini R.M."/>
            <person name="Ribeiro J.M."/>
        </authorList>
    </citation>
    <scope>NUCLEOTIDE SEQUENCE</scope>
    <source>
        <tissue evidence="2">Salivary gland</tissue>
    </source>
</reference>
<proteinExistence type="evidence at transcript level"/>
<feature type="region of interest" description="Disordered" evidence="1">
    <location>
        <begin position="1"/>
        <end position="22"/>
    </location>
</feature>
<feature type="compositionally biased region" description="Low complexity" evidence="1">
    <location>
        <begin position="13"/>
        <end position="22"/>
    </location>
</feature>
<dbReference type="EMBL" id="GACK01000410">
    <property type="protein sequence ID" value="JAA64624.1"/>
    <property type="molecule type" value="mRNA"/>
</dbReference>
<feature type="non-terminal residue" evidence="2">
    <location>
        <position position="75"/>
    </location>
</feature>
<evidence type="ECO:0000313" key="2">
    <source>
        <dbReference type="EMBL" id="JAA64624.1"/>
    </source>
</evidence>
<organism evidence="2">
    <name type="scientific">Rhipicephalus pulchellus</name>
    <name type="common">Yellow backed tick</name>
    <name type="synonym">Dermacentor pulchellus</name>
    <dbReference type="NCBI Taxonomy" id="72859"/>
    <lineage>
        <taxon>Eukaryota</taxon>
        <taxon>Metazoa</taxon>
        <taxon>Ecdysozoa</taxon>
        <taxon>Arthropoda</taxon>
        <taxon>Chelicerata</taxon>
        <taxon>Arachnida</taxon>
        <taxon>Acari</taxon>
        <taxon>Parasitiformes</taxon>
        <taxon>Ixodida</taxon>
        <taxon>Ixodoidea</taxon>
        <taxon>Ixodidae</taxon>
        <taxon>Rhipicephalinae</taxon>
        <taxon>Rhipicephalus</taxon>
        <taxon>Rhipicephalus</taxon>
    </lineage>
</organism>
<accession>L7MMJ9</accession>
<protein>
    <submittedName>
        <fullName evidence="2">Uncharacterized protein</fullName>
    </submittedName>
</protein>
<evidence type="ECO:0000256" key="1">
    <source>
        <dbReference type="SAM" id="MobiDB-lite"/>
    </source>
</evidence>
<dbReference type="AlphaFoldDB" id="L7MMJ9"/>
<sequence>MRRRRVGRDQRRAQGVRLQHAPATAAAAAGTAAQATATLPRTPPAAAAAAAVRWPVRLNRWHVRHAEPRGLLCDA</sequence>
<name>L7MMJ9_RHIPC</name>
<reference evidence="2" key="1">
    <citation type="submission" date="2012-11" db="EMBL/GenBank/DDBJ databases">
        <authorList>
            <person name="Lucero-Rivera Y.E."/>
            <person name="Tovar-Ramirez D."/>
        </authorList>
    </citation>
    <scope>NUCLEOTIDE SEQUENCE</scope>
    <source>
        <tissue evidence="2">Salivary gland</tissue>
    </source>
</reference>